<keyword evidence="4" id="KW-1185">Reference proteome</keyword>
<accession>A0AB39Z445</accession>
<evidence type="ECO:0000259" key="3">
    <source>
        <dbReference type="Pfam" id="PF00685"/>
    </source>
</evidence>
<evidence type="ECO:0000313" key="4">
    <source>
        <dbReference type="Proteomes" id="UP001652628"/>
    </source>
</evidence>
<dbReference type="GO" id="GO:0008146">
    <property type="term" value="F:sulfotransferase activity"/>
    <property type="evidence" value="ECO:0007669"/>
    <property type="project" value="InterPro"/>
</dbReference>
<organism evidence="4 5">
    <name type="scientific">Drosophila suzukii</name>
    <name type="common">Spotted-wing drosophila fruit fly</name>
    <dbReference type="NCBI Taxonomy" id="28584"/>
    <lineage>
        <taxon>Eukaryota</taxon>
        <taxon>Metazoa</taxon>
        <taxon>Ecdysozoa</taxon>
        <taxon>Arthropoda</taxon>
        <taxon>Hexapoda</taxon>
        <taxon>Insecta</taxon>
        <taxon>Pterygota</taxon>
        <taxon>Neoptera</taxon>
        <taxon>Endopterygota</taxon>
        <taxon>Diptera</taxon>
        <taxon>Brachycera</taxon>
        <taxon>Muscomorpha</taxon>
        <taxon>Ephydroidea</taxon>
        <taxon>Drosophilidae</taxon>
        <taxon>Drosophila</taxon>
        <taxon>Sophophora</taxon>
    </lineage>
</organism>
<name>A0AB39Z445_DROSZ</name>
<dbReference type="Pfam" id="PF00685">
    <property type="entry name" value="Sulfotransfer_1"/>
    <property type="match status" value="1"/>
</dbReference>
<feature type="domain" description="Sulfotransferase" evidence="3">
    <location>
        <begin position="45"/>
        <end position="295"/>
    </location>
</feature>
<protein>
    <submittedName>
        <fullName evidence="5">Sulfotransferase 1E1-like</fullName>
    </submittedName>
</protein>
<sequence>MERVQVTPRSFPTNLIDKDWVNRKHLYKINSDHFLSLVHDMKLRDDDVWVVTLPKCGTTWMQELSWLLLNNFDFAGALAKDQELRSPYLEFGFALLEDVQQSFGPIEELKSPRLIKSHLPLALLPSKLWEGKHKVIYVFRNPLDHWVSRYYHGVTFGAYYGKTLHQYFDEVIASDDFATEIIEHAHEFYLLRNEPWVFYTSFERMKKDLRGVINEVSRFLNKPVDEQQMEKLLKHLSFEEMKKNPTTNHLWELAQIKHINARKEQHPFVRRGNVNGYKDELTPEQIERANISIQRILAKKSVTMDELLLQNDP</sequence>
<evidence type="ECO:0000313" key="5">
    <source>
        <dbReference type="RefSeq" id="XP_016928138.2"/>
    </source>
</evidence>
<comment type="similarity">
    <text evidence="1">Belongs to the sulfotransferase 1 family.</text>
</comment>
<dbReference type="InterPro" id="IPR000863">
    <property type="entry name" value="Sulfotransferase_dom"/>
</dbReference>
<reference evidence="5" key="1">
    <citation type="submission" date="2025-08" db="UniProtKB">
        <authorList>
            <consortium name="RefSeq"/>
        </authorList>
    </citation>
    <scope>IDENTIFICATION</scope>
</reference>
<dbReference type="Proteomes" id="UP001652628">
    <property type="component" value="Chromosome 2R"/>
</dbReference>
<proteinExistence type="inferred from homology"/>
<dbReference type="RefSeq" id="XP_016928138.2">
    <property type="nucleotide sequence ID" value="XM_017072649.4"/>
</dbReference>
<dbReference type="AlphaFoldDB" id="A0AB39Z445"/>
<keyword evidence="2" id="KW-0808">Transferase</keyword>
<dbReference type="PANTHER" id="PTHR11783">
    <property type="entry name" value="SULFOTRANSFERASE SULT"/>
    <property type="match status" value="1"/>
</dbReference>
<dbReference type="Gene3D" id="3.40.50.300">
    <property type="entry name" value="P-loop containing nucleotide triphosphate hydrolases"/>
    <property type="match status" value="1"/>
</dbReference>
<evidence type="ECO:0000256" key="1">
    <source>
        <dbReference type="ARBA" id="ARBA00005771"/>
    </source>
</evidence>
<dbReference type="GeneID" id="108008751"/>
<dbReference type="InterPro" id="IPR027417">
    <property type="entry name" value="P-loop_NTPase"/>
</dbReference>
<evidence type="ECO:0000256" key="2">
    <source>
        <dbReference type="ARBA" id="ARBA00022679"/>
    </source>
</evidence>
<gene>
    <name evidence="5" type="primary">LOC108008751</name>
</gene>
<dbReference type="SUPFAM" id="SSF52540">
    <property type="entry name" value="P-loop containing nucleoside triphosphate hydrolases"/>
    <property type="match status" value="1"/>
</dbReference>